<accession>A0A1M5BDD2</accession>
<evidence type="ECO:0000256" key="1">
    <source>
        <dbReference type="SAM" id="Phobius"/>
    </source>
</evidence>
<protein>
    <recommendedName>
        <fullName evidence="4">Nudix hydrolase domain-containing protein</fullName>
    </recommendedName>
</protein>
<evidence type="ECO:0000313" key="3">
    <source>
        <dbReference type="Proteomes" id="UP000184406"/>
    </source>
</evidence>
<dbReference type="EMBL" id="FQUX01000004">
    <property type="protein sequence ID" value="SHF40410.1"/>
    <property type="molecule type" value="Genomic_DNA"/>
</dbReference>
<name>A0A1M5BDD2_9FLAO</name>
<gene>
    <name evidence="2" type="ORF">SAMN03080594_1046</name>
</gene>
<keyword evidence="1" id="KW-0812">Transmembrane</keyword>
<organism evidence="2 3">
    <name type="scientific">Arenibacter palladensis</name>
    <dbReference type="NCBI Taxonomy" id="237373"/>
    <lineage>
        <taxon>Bacteria</taxon>
        <taxon>Pseudomonadati</taxon>
        <taxon>Bacteroidota</taxon>
        <taxon>Flavobacteriia</taxon>
        <taxon>Flavobacteriales</taxon>
        <taxon>Flavobacteriaceae</taxon>
        <taxon>Arenibacter</taxon>
    </lineage>
</organism>
<dbReference type="Proteomes" id="UP000184406">
    <property type="component" value="Unassembled WGS sequence"/>
</dbReference>
<reference evidence="3" key="1">
    <citation type="submission" date="2016-11" db="EMBL/GenBank/DDBJ databases">
        <authorList>
            <person name="Varghese N."/>
            <person name="Submissions S."/>
        </authorList>
    </citation>
    <scope>NUCLEOTIDE SEQUENCE [LARGE SCALE GENOMIC DNA]</scope>
    <source>
        <strain evidence="3">DSM 17539</strain>
    </source>
</reference>
<dbReference type="OrthoDB" id="3532303at2"/>
<feature type="transmembrane region" description="Helical" evidence="1">
    <location>
        <begin position="20"/>
        <end position="43"/>
    </location>
</feature>
<keyword evidence="1" id="KW-1133">Transmembrane helix</keyword>
<keyword evidence="3" id="KW-1185">Reference proteome</keyword>
<dbReference type="CDD" id="cd04690">
    <property type="entry name" value="NUDIX_Hydrolase"/>
    <property type="match status" value="1"/>
</dbReference>
<evidence type="ECO:0000313" key="2">
    <source>
        <dbReference type="EMBL" id="SHF40410.1"/>
    </source>
</evidence>
<proteinExistence type="predicted"/>
<keyword evidence="1" id="KW-0472">Membrane</keyword>
<evidence type="ECO:0008006" key="4">
    <source>
        <dbReference type="Google" id="ProtNLM"/>
    </source>
</evidence>
<sequence>MILKKQTYKVDKKVNPLIGILLFFISIFLFILTVPLGFIYGIFHGLFKKGIVGLGEYLLKIAISIDQLGNVGMQHLLNLLWIKKGGYKFGNRDETISSALGRNNKLGTLTKFGSAIDKLLDFLDKNHSLNSIDYYIEPSEEILDQLAWIHIVDKKLLALRPKEKTKYMLPGTQKDPKVSDVMVLTQKIMEDWNISLDISSFEYIGVFEAQADGKRPGILVRKTCYFSSYSGEMSIDPELGEIVWLRYQDRKNVCEVDTLIFDFLKDSDQLF</sequence>
<dbReference type="AlphaFoldDB" id="A0A1M5BDD2"/>
<dbReference type="RefSeq" id="WP_084532591.1">
    <property type="nucleotide sequence ID" value="NZ_FQUX01000004.1"/>
</dbReference>